<feature type="coiled-coil region" evidence="1">
    <location>
        <begin position="206"/>
        <end position="429"/>
    </location>
</feature>
<proteinExistence type="predicted"/>
<gene>
    <name evidence="3" type="ORF">SAMN05421774_11139</name>
</gene>
<evidence type="ECO:0000313" key="4">
    <source>
        <dbReference type="Proteomes" id="UP000186141"/>
    </source>
</evidence>
<dbReference type="SUPFAM" id="SSF57997">
    <property type="entry name" value="Tropomyosin"/>
    <property type="match status" value="2"/>
</dbReference>
<dbReference type="RefSeq" id="WP_076533941.1">
    <property type="nucleotide sequence ID" value="NZ_BMEH01000011.1"/>
</dbReference>
<evidence type="ECO:0000313" key="3">
    <source>
        <dbReference type="EMBL" id="SIT22209.1"/>
    </source>
</evidence>
<dbReference type="STRING" id="1086013.SAMN05421774_11139"/>
<evidence type="ECO:0000256" key="1">
    <source>
        <dbReference type="SAM" id="Coils"/>
    </source>
</evidence>
<accession>A0A1N7QHE3</accession>
<keyword evidence="1" id="KW-0175">Coiled coil</keyword>
<evidence type="ECO:0008006" key="5">
    <source>
        <dbReference type="Google" id="ProtNLM"/>
    </source>
</evidence>
<dbReference type="EMBL" id="FTOT01000011">
    <property type="protein sequence ID" value="SIT22209.1"/>
    <property type="molecule type" value="Genomic_DNA"/>
</dbReference>
<dbReference type="Gene3D" id="1.10.287.1490">
    <property type="match status" value="1"/>
</dbReference>
<evidence type="ECO:0000256" key="2">
    <source>
        <dbReference type="SAM" id="MobiDB-lite"/>
    </source>
</evidence>
<name>A0A1N7QHE3_9RHOB</name>
<dbReference type="Proteomes" id="UP000186141">
    <property type="component" value="Unassembled WGS sequence"/>
</dbReference>
<protein>
    <recommendedName>
        <fullName evidence="5">Methyltransferase, FkbM family</fullName>
    </recommendedName>
</protein>
<feature type="compositionally biased region" description="Low complexity" evidence="2">
    <location>
        <begin position="543"/>
        <end position="560"/>
    </location>
</feature>
<organism evidence="3 4">
    <name type="scientific">Gemmobacter megaterium</name>
    <dbReference type="NCBI Taxonomy" id="1086013"/>
    <lineage>
        <taxon>Bacteria</taxon>
        <taxon>Pseudomonadati</taxon>
        <taxon>Pseudomonadota</taxon>
        <taxon>Alphaproteobacteria</taxon>
        <taxon>Rhodobacterales</taxon>
        <taxon>Paracoccaceae</taxon>
        <taxon>Gemmobacter</taxon>
    </lineage>
</organism>
<feature type="region of interest" description="Disordered" evidence="2">
    <location>
        <begin position="537"/>
        <end position="569"/>
    </location>
</feature>
<keyword evidence="4" id="KW-1185">Reference proteome</keyword>
<dbReference type="OrthoDB" id="7873849at2"/>
<dbReference type="AlphaFoldDB" id="A0A1N7QHE3"/>
<reference evidence="3 4" key="1">
    <citation type="submission" date="2017-01" db="EMBL/GenBank/DDBJ databases">
        <authorList>
            <person name="Mah S.A."/>
            <person name="Swanson W.J."/>
            <person name="Moy G.W."/>
            <person name="Vacquier V.D."/>
        </authorList>
    </citation>
    <scope>NUCLEOTIDE SEQUENCE [LARGE SCALE GENOMIC DNA]</scope>
    <source>
        <strain evidence="3 4">DSM 26375</strain>
    </source>
</reference>
<sequence length="569" mass="61040">MTGTASSFTLLHIGTGGAGRLEDYLATAAQRIVLVEPDPAAAAALDEVAAGQPRLRVLHAGLGAQAGTAEFRMANLPELSSFHPATPDLRALFPGLRVTARHDVPMLDAAGLFGRLGGVPEALWLVLEAAGSEAAILDSLQACGAMDRVDRLELHCGEEMFFEGAQPRQVLQDRLSAAHFTLDRLDTTDPDWPVLHMRANTAQRGLVAAAARIADLESALETARTATGAATQQAQAMEARATQAETALAEAQARIAEGDRVLNDTRHHAQAMETRAAQAETALAEAEARIVERDQALDSARHDTRIAQDQAKGLEAALAETRQLIGERNRALEEAKLQLRAAQDSAAQLETTLTEAHVQVAERDRVLKDTRHHAQAMEDRAAQAETALAEAQAQIAERDRVLNDTRHHAQAMEDRAAQAETALAEAQARIAERDRVLNDTRHHAQAMETRAAQAETVLTEAQGVAESARTALATATAAQERAQADAGIALRGQLLARNDLQELQDRFARSEALCRRQDDLLRKLAARLQDAAAHLQDSAAEQAARTLPVPAATPLAAPGKTPKKKKKKS</sequence>